<gene>
    <name evidence="1" type="ORF">B7705_08840</name>
</gene>
<proteinExistence type="predicted"/>
<evidence type="ECO:0000313" key="2">
    <source>
        <dbReference type="Proteomes" id="UP000193064"/>
    </source>
</evidence>
<sequence>MLQTGEYATYKEFGIDLIQKLDEEGFTKAIQNKELPKSKFLETPQGIILKYYGFKATASNTKSRLKRTSYDCLIQYRNEDVKFETICQEIIRKCLETKNEVSLVKNIIYIFLKTIAKHPLTSINIFLKDYFIYDGKLSKISEAKMNNFNYEVIEKGVNSLKVVLLELDSIGKYNFQELINIISYIAVIEELNYPKIIGSKNYKGRVHCFGRYVEVLFGNEKELKRLVKSNAFNNGALFIHKKELEKWYFTNEIEKDRIELDNNKNYC</sequence>
<name>A0A1X1J6G2_STROR</name>
<dbReference type="AlphaFoldDB" id="A0A1X1J6G2"/>
<organism evidence="1 2">
    <name type="scientific">Streptococcus oralis subsp. dentisani</name>
    <dbReference type="NCBI Taxonomy" id="1458253"/>
    <lineage>
        <taxon>Bacteria</taxon>
        <taxon>Bacillati</taxon>
        <taxon>Bacillota</taxon>
        <taxon>Bacilli</taxon>
        <taxon>Lactobacillales</taxon>
        <taxon>Streptococcaceae</taxon>
        <taxon>Streptococcus</taxon>
    </lineage>
</organism>
<comment type="caution">
    <text evidence="1">The sequence shown here is derived from an EMBL/GenBank/DDBJ whole genome shotgun (WGS) entry which is preliminary data.</text>
</comment>
<reference evidence="1 2" key="1">
    <citation type="journal article" date="2016" name="Eur. J. Clin. Microbiol. Infect. Dis.">
        <title>Whole genome sequencing as a tool for phylogenetic analysis of clinical strains of Mitis group streptococci.</title>
        <authorList>
            <person name="Rasmussen L.H."/>
            <person name="Dargis R."/>
            <person name="Hojholt K."/>
            <person name="Christensen J.J."/>
            <person name="Skovgaard O."/>
            <person name="Justesen U.S."/>
            <person name="Rosenvinge F.S."/>
            <person name="Moser C."/>
            <person name="Lukjancenko O."/>
            <person name="Rasmussen S."/>
            <person name="Nielsen X.C."/>
        </authorList>
    </citation>
    <scope>NUCLEOTIDE SEQUENCE [LARGE SCALE GENOMIC DNA]</scope>
    <source>
        <strain evidence="1 2">RH_13585_10</strain>
    </source>
</reference>
<dbReference type="EMBL" id="NCVA01000041">
    <property type="protein sequence ID" value="ORO80984.1"/>
    <property type="molecule type" value="Genomic_DNA"/>
</dbReference>
<dbReference type="Proteomes" id="UP000193064">
    <property type="component" value="Unassembled WGS sequence"/>
</dbReference>
<protein>
    <submittedName>
        <fullName evidence="1">Uncharacterized protein</fullName>
    </submittedName>
</protein>
<evidence type="ECO:0000313" key="1">
    <source>
        <dbReference type="EMBL" id="ORO80984.1"/>
    </source>
</evidence>
<accession>A0A1X1J6G2</accession>
<dbReference type="RefSeq" id="WP_084949044.1">
    <property type="nucleotide sequence ID" value="NZ_NCVA01000041.1"/>
</dbReference>